<evidence type="ECO:0000259" key="2">
    <source>
        <dbReference type="PROSITE" id="PS50093"/>
    </source>
</evidence>
<organism evidence="3 4">
    <name type="scientific">Marivirga aurantiaca</name>
    <dbReference type="NCBI Taxonomy" id="2802615"/>
    <lineage>
        <taxon>Bacteria</taxon>
        <taxon>Pseudomonadati</taxon>
        <taxon>Bacteroidota</taxon>
        <taxon>Cytophagia</taxon>
        <taxon>Cytophagales</taxon>
        <taxon>Marivirgaceae</taxon>
        <taxon>Marivirga</taxon>
    </lineage>
</organism>
<dbReference type="InterPro" id="IPR022409">
    <property type="entry name" value="PKD/Chitinase_dom"/>
</dbReference>
<dbReference type="PANTHER" id="PTHR44103:SF1">
    <property type="entry name" value="PROPROTEIN CONVERTASE P"/>
    <property type="match status" value="1"/>
</dbReference>
<dbReference type="RefSeq" id="WP_201429526.1">
    <property type="nucleotide sequence ID" value="NZ_JAEQBW010000001.1"/>
</dbReference>
<evidence type="ECO:0000313" key="3">
    <source>
        <dbReference type="EMBL" id="MBK6263840.1"/>
    </source>
</evidence>
<dbReference type="Proteomes" id="UP000611723">
    <property type="component" value="Unassembled WGS sequence"/>
</dbReference>
<sequence>MKFSRKYYLLFCLVIITNQVLGQSSFIESVSPKSGYAGKLVNIKGVGLEDADQVFFGSVEGRIVSATNQLIEAEVPNGTTYDNVTVFNSSTRLYYSGEHFMLSYGGNQGLASTDFDSQIDVFSESGLYDVTISDIDGDGKNDIIGANSKSPFATILRNLSTPGNISLAKTKLNLGAPSFNNTAGDLNGDGKPEVVFSVGNKLMILVNFSTPGNLSFTLQTISLNSSSTKRVVIKDLDLDGKPDLVVSDQTVNKIFIVKNTSSGGTLTFSNDIIELTVDNAQSTSGLDVEDLNGDGKPEIITNQFLTDGGGFYIATNQSSPGNFSFSGFNQFNSAGTFVNLKVGDINNDNKPDIVATLFLSSAVAVFVNETNSTGGQLQFGSAQNLGTDLRPWGLDFGDLDGDGNIDIAVSTIGSNKTINVLNNNGSGGVNFSKIAVPVTFINRNIKIGDIDGDSKPDIVFSSVDDETNNITSSNISILRNNRCIIPVITPEGPINSCEGNSVVLQTQNIAGLTYEWRQDGNVVKSGPESFIELNDISASGSYTVSIISEGGSCSEISEEVDVTIISAGSLPSANISSNQPVCVGGTLTLNSSDVGATTYEWRGPQNFTATGISVDVANFNVNKAGRYYLDIYAGSCIIETKSIVVDIVSAPNFSIGQSGEGTYCEGENIVLSISPNDTDFALQWYKDESPISGATSATFNPTNSGSYYVEITDQVNTFCPNIYSDTLEVAFLDSPQVDFNLSSTACVATPVSFTNESVVADESLAQYDWDFGDGSVSTDPNPTHTYNSAGTFEVTLEVSYEGFSSCTSQLSQQIVINGALNVAINSSAISICDGENATLSVDDTFESYQWNTGETSSTITVNEGGTYSVTVADENGCEGFSEISIQTSPIPNVAITASGTSVSAGDTVSLTASGLIEYLWFADSTSLNYTNDQIEYAPSSTTTIRVEGKDENGCFGSAEIVIMVEEEANIGDRISPMKFFSPNNDAIAQFWEIENIESFTQCGVEIYDQQGNKIYEAKPYNNDWEGTASGSPVPDGVYYYVIRCEDSGIVKSGSITLLR</sequence>
<dbReference type="InterPro" id="IPR000601">
    <property type="entry name" value="PKD_dom"/>
</dbReference>
<dbReference type="SUPFAM" id="SSF69318">
    <property type="entry name" value="Integrin alpha N-terminal domain"/>
    <property type="match status" value="2"/>
</dbReference>
<gene>
    <name evidence="3" type="ORF">JKA74_02230</name>
</gene>
<dbReference type="InterPro" id="IPR013517">
    <property type="entry name" value="FG-GAP"/>
</dbReference>
<keyword evidence="1" id="KW-0732">Signal</keyword>
<accession>A0A934WVX9</accession>
<comment type="caution">
    <text evidence="3">The sequence shown here is derived from an EMBL/GenBank/DDBJ whole genome shotgun (WGS) entry which is preliminary data.</text>
</comment>
<dbReference type="Pfam" id="PF13585">
    <property type="entry name" value="CHU_C"/>
    <property type="match status" value="1"/>
</dbReference>
<dbReference type="NCBIfam" id="TIGR04131">
    <property type="entry name" value="Bac_Flav_CTERM"/>
    <property type="match status" value="1"/>
</dbReference>
<dbReference type="Gene3D" id="2.60.40.10">
    <property type="entry name" value="Immunoglobulins"/>
    <property type="match status" value="4"/>
</dbReference>
<dbReference type="InterPro" id="IPR014756">
    <property type="entry name" value="Ig_E-set"/>
</dbReference>
<keyword evidence="4" id="KW-1185">Reference proteome</keyword>
<dbReference type="PANTHER" id="PTHR44103">
    <property type="entry name" value="PROPROTEIN CONVERTASE P"/>
    <property type="match status" value="1"/>
</dbReference>
<dbReference type="CDD" id="cd00146">
    <property type="entry name" value="PKD"/>
    <property type="match status" value="1"/>
</dbReference>
<feature type="domain" description="PKD" evidence="2">
    <location>
        <begin position="734"/>
        <end position="799"/>
    </location>
</feature>
<protein>
    <submittedName>
        <fullName evidence="3">VCBS repeat-containing protein</fullName>
    </submittedName>
</protein>
<evidence type="ECO:0000313" key="4">
    <source>
        <dbReference type="Proteomes" id="UP000611723"/>
    </source>
</evidence>
<dbReference type="Pfam" id="PF18911">
    <property type="entry name" value="PKD_4"/>
    <property type="match status" value="1"/>
</dbReference>
<dbReference type="SMART" id="SM00089">
    <property type="entry name" value="PKD"/>
    <property type="match status" value="2"/>
</dbReference>
<dbReference type="EMBL" id="JAEQBW010000001">
    <property type="protein sequence ID" value="MBK6263840.1"/>
    <property type="molecule type" value="Genomic_DNA"/>
</dbReference>
<reference evidence="3" key="1">
    <citation type="submission" date="2021-01" db="EMBL/GenBank/DDBJ databases">
        <title>Marivirga aurantiaca sp. nov., isolated from intertidal surface sediments.</title>
        <authorList>
            <person name="Zhang M."/>
        </authorList>
    </citation>
    <scope>NUCLEOTIDE SEQUENCE</scope>
    <source>
        <strain evidence="3">S37H4</strain>
    </source>
</reference>
<dbReference type="InterPro" id="IPR028994">
    <property type="entry name" value="Integrin_alpha_N"/>
</dbReference>
<dbReference type="InterPro" id="IPR013783">
    <property type="entry name" value="Ig-like_fold"/>
</dbReference>
<dbReference type="SUPFAM" id="SSF49299">
    <property type="entry name" value="PKD domain"/>
    <property type="match status" value="1"/>
</dbReference>
<dbReference type="Gene3D" id="2.130.10.130">
    <property type="entry name" value="Integrin alpha, N-terminal"/>
    <property type="match status" value="1"/>
</dbReference>
<name>A0A934WVX9_9BACT</name>
<dbReference type="Pfam" id="PF13517">
    <property type="entry name" value="FG-GAP_3"/>
    <property type="match status" value="3"/>
</dbReference>
<dbReference type="SUPFAM" id="SSF81296">
    <property type="entry name" value="E set domains"/>
    <property type="match status" value="1"/>
</dbReference>
<proteinExistence type="predicted"/>
<dbReference type="AlphaFoldDB" id="A0A934WVX9"/>
<dbReference type="InterPro" id="IPR026341">
    <property type="entry name" value="T9SS_type_B"/>
</dbReference>
<dbReference type="InterPro" id="IPR035986">
    <property type="entry name" value="PKD_dom_sf"/>
</dbReference>
<dbReference type="PROSITE" id="PS50093">
    <property type="entry name" value="PKD"/>
    <property type="match status" value="1"/>
</dbReference>
<evidence type="ECO:0000256" key="1">
    <source>
        <dbReference type="ARBA" id="ARBA00022729"/>
    </source>
</evidence>